<keyword evidence="3" id="KW-1185">Reference proteome</keyword>
<reference evidence="2 3" key="1">
    <citation type="submission" date="2010-03" db="EMBL/GenBank/DDBJ databases">
        <authorList>
            <consortium name="The Broad Institute Genome Sequencing Platform"/>
            <person name="Ward D."/>
            <person name="Earl A."/>
            <person name="Feldgarden M."/>
            <person name="Gevers D."/>
            <person name="Young S."/>
            <person name="Zeng Q."/>
            <person name="Koehrsen M."/>
            <person name="Alvarado L."/>
            <person name="Berlin A.M."/>
            <person name="Borenstein D."/>
            <person name="Chapman S.B."/>
            <person name="Chen Z."/>
            <person name="Engels R."/>
            <person name="Freedman E."/>
            <person name="Gellesch M."/>
            <person name="Goldberg J."/>
            <person name="Griggs A."/>
            <person name="Gujja S."/>
            <person name="Heilman E.R."/>
            <person name="Heiman D.I."/>
            <person name="Hepburn T.A."/>
            <person name="Howarth C."/>
            <person name="Jen D."/>
            <person name="Larson L."/>
            <person name="Mehta T."/>
            <person name="Park D."/>
            <person name="Pearson M."/>
            <person name="Richards J."/>
            <person name="Roberts A."/>
            <person name="Saif S."/>
            <person name="Shea T.D."/>
            <person name="Shenoy N."/>
            <person name="Sisk P."/>
            <person name="Stolte C."/>
            <person name="Sykes S.N."/>
            <person name="Walk T."/>
            <person name="White J."/>
            <person name="Yandava C."/>
            <person name="Izard J."/>
            <person name="Baranova O.V."/>
            <person name="Blanton J.M."/>
            <person name="Tanner A.C."/>
            <person name="Dewhirst F."/>
            <person name="Haas B."/>
            <person name="Nusbaum C."/>
            <person name="Birren B."/>
        </authorList>
    </citation>
    <scope>NUCLEOTIDE SEQUENCE [LARGE SCALE GENOMIC DNA]</scope>
    <source>
        <strain evidence="2 3">ATCC 29453</strain>
    </source>
</reference>
<dbReference type="AlphaFoldDB" id="V9HL70"/>
<reference evidence="2 3" key="2">
    <citation type="submission" date="2011-10" db="EMBL/GenBank/DDBJ databases">
        <title>The Genome Sequence of Simonsiella muelleri ATCC 29453.</title>
        <authorList>
            <consortium name="The Broad Institute Genome Sequencing Platform"/>
            <consortium name="The Broad Institute Genome Sequencing Center for Infectious Disease"/>
            <person name="Earl A."/>
            <person name="Ward D."/>
            <person name="Feldgarden M."/>
            <person name="Gevers D."/>
            <person name="Izard J."/>
            <person name="Baranova O.V."/>
            <person name="Blanton J.M."/>
            <person name="Tanner A.C."/>
            <person name="Dewhirst F."/>
            <person name="Young S.K."/>
            <person name="Zeng Q."/>
            <person name="Gargeya S."/>
            <person name="Fitzgerald M."/>
            <person name="Haas B."/>
            <person name="Abouelleil A."/>
            <person name="Alvarado L."/>
            <person name="Arachchi H.M."/>
            <person name="Berlin A."/>
            <person name="Brown A."/>
            <person name="Chapman S.B."/>
            <person name="Chen Z."/>
            <person name="Dunbar C."/>
            <person name="Freedman E."/>
            <person name="Gearin G."/>
            <person name="Goldberg J."/>
            <person name="Griggs A."/>
            <person name="Gujja S."/>
            <person name="Heiman D."/>
            <person name="Howarth C."/>
            <person name="Larson L."/>
            <person name="Lui A."/>
            <person name="MacDonald P.J.P."/>
            <person name="Montmayeur A."/>
            <person name="Murphy C."/>
            <person name="Neiman D."/>
            <person name="Pearson M."/>
            <person name="Priest M."/>
            <person name="Roberts A."/>
            <person name="Saif S."/>
            <person name="Shea T."/>
            <person name="Shenoy N."/>
            <person name="Sisk P."/>
            <person name="Stolte C."/>
            <person name="Sykes S."/>
            <person name="Wortman J."/>
            <person name="Nusbaum C."/>
            <person name="Birren B."/>
        </authorList>
    </citation>
    <scope>NUCLEOTIDE SEQUENCE [LARGE SCALE GENOMIC DNA]</scope>
    <source>
        <strain evidence="2 3">ATCC 29453</strain>
    </source>
</reference>
<gene>
    <name evidence="2" type="ORF">HMPREF9021_01890</name>
</gene>
<name>V9HL70_9NEIS</name>
<proteinExistence type="predicted"/>
<dbReference type="HOGENOM" id="CLU_2036476_0_0_4"/>
<organism evidence="2 3">
    <name type="scientific">Simonsiella muelleri ATCC 29453</name>
    <dbReference type="NCBI Taxonomy" id="641147"/>
    <lineage>
        <taxon>Bacteria</taxon>
        <taxon>Pseudomonadati</taxon>
        <taxon>Pseudomonadota</taxon>
        <taxon>Betaproteobacteria</taxon>
        <taxon>Neisseriales</taxon>
        <taxon>Neisseriaceae</taxon>
        <taxon>Simonsiella</taxon>
    </lineage>
</organism>
<dbReference type="Proteomes" id="UP000017813">
    <property type="component" value="Unassembled WGS sequence"/>
</dbReference>
<dbReference type="KEGG" id="smur:BWP33_03405"/>
<accession>V9HL70</accession>
<comment type="caution">
    <text evidence="2">The sequence shown here is derived from an EMBL/GenBank/DDBJ whole genome shotgun (WGS) entry which is preliminary data.</text>
</comment>
<protein>
    <submittedName>
        <fullName evidence="2">Uncharacterized protein</fullName>
    </submittedName>
</protein>
<keyword evidence="1" id="KW-0472">Membrane</keyword>
<keyword evidence="1" id="KW-1133">Transmembrane helix</keyword>
<evidence type="ECO:0000313" key="2">
    <source>
        <dbReference type="EMBL" id="EFG30262.2"/>
    </source>
</evidence>
<dbReference type="RefSeq" id="WP_002642911.1">
    <property type="nucleotide sequence ID" value="NZ_CP019448.1"/>
</dbReference>
<evidence type="ECO:0000313" key="3">
    <source>
        <dbReference type="Proteomes" id="UP000017813"/>
    </source>
</evidence>
<sequence>MIYWLMMGIWIFGFELFLHTLYLRAVSVALLVASVVALIWGHHVASQVAVLVLVIGSAWVYLDKQIRSQEVSQLIENQENNDNLLKEIMQSEVLPDESKTVMNQFGNFRQPEQWQQIQKND</sequence>
<keyword evidence="1" id="KW-0812">Transmembrane</keyword>
<feature type="transmembrane region" description="Helical" evidence="1">
    <location>
        <begin position="21"/>
        <end position="40"/>
    </location>
</feature>
<feature type="transmembrane region" description="Helical" evidence="1">
    <location>
        <begin position="46"/>
        <end position="62"/>
    </location>
</feature>
<dbReference type="EMBL" id="ADCY02000060">
    <property type="protein sequence ID" value="EFG30262.2"/>
    <property type="molecule type" value="Genomic_DNA"/>
</dbReference>
<evidence type="ECO:0000256" key="1">
    <source>
        <dbReference type="SAM" id="Phobius"/>
    </source>
</evidence>